<evidence type="ECO:0000313" key="3">
    <source>
        <dbReference type="Proteomes" id="UP000519897"/>
    </source>
</evidence>
<gene>
    <name evidence="2" type="ORF">GGQ72_002057</name>
</gene>
<keyword evidence="1" id="KW-1133">Transmembrane helix</keyword>
<sequence length="131" mass="14569">MSEQRQRTDWLVMAGVTVLADLLLFMVLDTSMQGLVVSRLMSLVLAYGIAQAIRLLTGFGKPPRAFVERPGLWPLVVITVVLNTGLFVVLSERAPIVQPVVHLVLSWLGSLAFLAFGLKRIRRFQRPDGQN</sequence>
<protein>
    <submittedName>
        <fullName evidence="2">Uncharacterized protein</fullName>
    </submittedName>
</protein>
<keyword evidence="3" id="KW-1185">Reference proteome</keyword>
<organism evidence="2 3">
    <name type="scientific">Rhizobium rhizoryzae</name>
    <dbReference type="NCBI Taxonomy" id="451876"/>
    <lineage>
        <taxon>Bacteria</taxon>
        <taxon>Pseudomonadati</taxon>
        <taxon>Pseudomonadota</taxon>
        <taxon>Alphaproteobacteria</taxon>
        <taxon>Hyphomicrobiales</taxon>
        <taxon>Rhizobiaceae</taxon>
        <taxon>Rhizobium/Agrobacterium group</taxon>
        <taxon>Rhizobium</taxon>
    </lineage>
</organism>
<comment type="caution">
    <text evidence="2">The sequence shown here is derived from an EMBL/GenBank/DDBJ whole genome shotgun (WGS) entry which is preliminary data.</text>
</comment>
<dbReference type="EMBL" id="JACIEC010000001">
    <property type="protein sequence ID" value="MBB4143558.1"/>
    <property type="molecule type" value="Genomic_DNA"/>
</dbReference>
<dbReference type="Proteomes" id="UP000519897">
    <property type="component" value="Unassembled WGS sequence"/>
</dbReference>
<evidence type="ECO:0000256" key="1">
    <source>
        <dbReference type="SAM" id="Phobius"/>
    </source>
</evidence>
<keyword evidence="1" id="KW-0472">Membrane</keyword>
<feature type="transmembrane region" description="Helical" evidence="1">
    <location>
        <begin position="96"/>
        <end position="118"/>
    </location>
</feature>
<accession>A0A7W6LHT2</accession>
<reference evidence="2 3" key="1">
    <citation type="submission" date="2020-08" db="EMBL/GenBank/DDBJ databases">
        <title>Genomic Encyclopedia of Type Strains, Phase IV (KMG-IV): sequencing the most valuable type-strain genomes for metagenomic binning, comparative biology and taxonomic classification.</title>
        <authorList>
            <person name="Goeker M."/>
        </authorList>
    </citation>
    <scope>NUCLEOTIDE SEQUENCE [LARGE SCALE GENOMIC DNA]</scope>
    <source>
        <strain evidence="2 3">DSM 29514</strain>
    </source>
</reference>
<feature type="transmembrane region" description="Helical" evidence="1">
    <location>
        <begin position="40"/>
        <end position="59"/>
    </location>
</feature>
<dbReference type="AlphaFoldDB" id="A0A7W6LHT2"/>
<dbReference type="RefSeq" id="WP_165133357.1">
    <property type="nucleotide sequence ID" value="NZ_CP049250.1"/>
</dbReference>
<proteinExistence type="predicted"/>
<evidence type="ECO:0000313" key="2">
    <source>
        <dbReference type="EMBL" id="MBB4143558.1"/>
    </source>
</evidence>
<feature type="transmembrane region" description="Helical" evidence="1">
    <location>
        <begin position="71"/>
        <end position="90"/>
    </location>
</feature>
<name>A0A7W6LHT2_9HYPH</name>
<keyword evidence="1" id="KW-0812">Transmembrane</keyword>
<feature type="transmembrane region" description="Helical" evidence="1">
    <location>
        <begin position="10"/>
        <end position="28"/>
    </location>
</feature>